<evidence type="ECO:0000256" key="14">
    <source>
        <dbReference type="ARBA" id="ARBA00045077"/>
    </source>
</evidence>
<comment type="similarity">
    <text evidence="13">Belongs to the polysaccharide monooxygenase AA9 family.</text>
</comment>
<comment type="caution">
    <text evidence="17">The sequence shown here is derived from an EMBL/GenBank/DDBJ whole genome shotgun (WGS) entry which is preliminary data.</text>
</comment>
<evidence type="ECO:0000256" key="8">
    <source>
        <dbReference type="ARBA" id="ARBA00023008"/>
    </source>
</evidence>
<evidence type="ECO:0000256" key="4">
    <source>
        <dbReference type="ARBA" id="ARBA00022723"/>
    </source>
</evidence>
<evidence type="ECO:0000259" key="16">
    <source>
        <dbReference type="Pfam" id="PF03443"/>
    </source>
</evidence>
<evidence type="ECO:0000256" key="9">
    <source>
        <dbReference type="ARBA" id="ARBA00023033"/>
    </source>
</evidence>
<evidence type="ECO:0000256" key="3">
    <source>
        <dbReference type="ARBA" id="ARBA00022525"/>
    </source>
</evidence>
<dbReference type="Proteomes" id="UP000472727">
    <property type="component" value="Unassembled WGS sequence"/>
</dbReference>
<evidence type="ECO:0000256" key="12">
    <source>
        <dbReference type="ARBA" id="ARBA00023326"/>
    </source>
</evidence>
<dbReference type="Pfam" id="PF03443">
    <property type="entry name" value="AA9"/>
    <property type="match status" value="1"/>
</dbReference>
<comment type="subcellular location">
    <subcellularLocation>
        <location evidence="2">Secreted</location>
    </subcellularLocation>
</comment>
<proteinExistence type="inferred from homology"/>
<evidence type="ECO:0000256" key="15">
    <source>
        <dbReference type="ARBA" id="ARBA00047174"/>
    </source>
</evidence>
<evidence type="ECO:0000256" key="6">
    <source>
        <dbReference type="ARBA" id="ARBA00023001"/>
    </source>
</evidence>
<protein>
    <recommendedName>
        <fullName evidence="15">lytic cellulose monooxygenase (C4-dehydrogenating)</fullName>
        <ecNumber evidence="15">1.14.99.56</ecNumber>
    </recommendedName>
</protein>
<evidence type="ECO:0000256" key="1">
    <source>
        <dbReference type="ARBA" id="ARBA00001973"/>
    </source>
</evidence>
<dbReference type="CDD" id="cd21175">
    <property type="entry name" value="LPMO_AA9"/>
    <property type="match status" value="1"/>
</dbReference>
<gene>
    <name evidence="17" type="ORF">TWF106_001078</name>
</gene>
<organism evidence="17 18">
    <name type="scientific">Orbilia oligospora</name>
    <name type="common">Nematode-trapping fungus</name>
    <name type="synonym">Arthrobotrys oligospora</name>
    <dbReference type="NCBI Taxonomy" id="2813651"/>
    <lineage>
        <taxon>Eukaryota</taxon>
        <taxon>Fungi</taxon>
        <taxon>Dikarya</taxon>
        <taxon>Ascomycota</taxon>
        <taxon>Pezizomycotina</taxon>
        <taxon>Orbiliomycetes</taxon>
        <taxon>Orbiliales</taxon>
        <taxon>Orbiliaceae</taxon>
        <taxon>Orbilia</taxon>
    </lineage>
</organism>
<dbReference type="InterPro" id="IPR049892">
    <property type="entry name" value="AA9"/>
</dbReference>
<evidence type="ECO:0000256" key="5">
    <source>
        <dbReference type="ARBA" id="ARBA00022729"/>
    </source>
</evidence>
<dbReference type="GO" id="GO:0046872">
    <property type="term" value="F:metal ion binding"/>
    <property type="evidence" value="ECO:0007669"/>
    <property type="project" value="UniProtKB-KW"/>
</dbReference>
<keyword evidence="12" id="KW-0624">Polysaccharide degradation</keyword>
<sequence>MRATTAIWLNITEPLIIQQLPRSQAHSELKHPSKMQLTTAVLLLSASLASAHYTFPGLIFGGAVSADWQYVKMTTNKYSHGPVTDVTSSDMRCYKDPAAPIASTANVAAGSQVGFRVDTSISHPGPLLFYLAKVPSGRTAANWDGDGAVWFKIWENRPTITSSSISWPSGQTQVFVTIPSCIPAGEYLLRVEHIALHSAGSAGGAQLYLACGQINVTGGGSKAGTPLVSFPGAYKATDPGLLINIYWPIPTSYTNPGPKAMAAKFSKLKRTYFGNINYHTIYSQSHNIQQIRYAVLQQDQLQSNSSKYLSAYEKNT</sequence>
<dbReference type="PANTHER" id="PTHR33353:SF10">
    <property type="entry name" value="ENDO-BETA-1,4-GLUCANASE D"/>
    <property type="match status" value="1"/>
</dbReference>
<name>A0A7C8QB98_ORBOL</name>
<comment type="catalytic activity">
    <reaction evidence="14">
        <text>[(1-&gt;4)-beta-D-glucosyl]n+m + reduced acceptor + O2 = 4-dehydro-beta-D-glucosyl-[(1-&gt;4)-beta-D-glucosyl]n-1 + [(1-&gt;4)-beta-D-glucosyl]m + acceptor + H2O.</text>
        <dbReference type="EC" id="1.14.99.56"/>
    </reaction>
</comment>
<keyword evidence="5" id="KW-0732">Signal</keyword>
<keyword evidence="7" id="KW-0560">Oxidoreductase</keyword>
<evidence type="ECO:0000313" key="18">
    <source>
        <dbReference type="Proteomes" id="UP000472727"/>
    </source>
</evidence>
<evidence type="ECO:0000256" key="11">
    <source>
        <dbReference type="ARBA" id="ARBA00023277"/>
    </source>
</evidence>
<evidence type="ECO:0000256" key="7">
    <source>
        <dbReference type="ARBA" id="ARBA00023002"/>
    </source>
</evidence>
<dbReference type="Gene3D" id="2.70.50.70">
    <property type="match status" value="1"/>
</dbReference>
<dbReference type="EC" id="1.14.99.56" evidence="15"/>
<keyword evidence="8" id="KW-0186">Copper</keyword>
<dbReference type="PANTHER" id="PTHR33353">
    <property type="entry name" value="PUTATIVE (AFU_ORTHOLOGUE AFUA_1G12560)-RELATED"/>
    <property type="match status" value="1"/>
</dbReference>
<accession>A0A7C8QB98</accession>
<keyword evidence="10" id="KW-1015">Disulfide bond</keyword>
<dbReference type="EMBL" id="WIWS01000115">
    <property type="protein sequence ID" value="KAF3205615.1"/>
    <property type="molecule type" value="Genomic_DNA"/>
</dbReference>
<feature type="domain" description="Auxiliary Activity family 9 catalytic" evidence="16">
    <location>
        <begin position="52"/>
        <end position="253"/>
    </location>
</feature>
<dbReference type="GO" id="GO:0030245">
    <property type="term" value="P:cellulose catabolic process"/>
    <property type="evidence" value="ECO:0007669"/>
    <property type="project" value="UniProtKB-KW"/>
</dbReference>
<keyword evidence="11" id="KW-0119">Carbohydrate metabolism</keyword>
<keyword evidence="9" id="KW-0503">Monooxygenase</keyword>
<dbReference type="GO" id="GO:0004497">
    <property type="term" value="F:monooxygenase activity"/>
    <property type="evidence" value="ECO:0007669"/>
    <property type="project" value="UniProtKB-KW"/>
</dbReference>
<evidence type="ECO:0000256" key="2">
    <source>
        <dbReference type="ARBA" id="ARBA00004613"/>
    </source>
</evidence>
<dbReference type="InterPro" id="IPR005103">
    <property type="entry name" value="AA9_LPMO"/>
</dbReference>
<evidence type="ECO:0000256" key="10">
    <source>
        <dbReference type="ARBA" id="ARBA00023157"/>
    </source>
</evidence>
<comment type="cofactor">
    <cofactor evidence="1">
        <name>Cu(2+)</name>
        <dbReference type="ChEBI" id="CHEBI:29036"/>
    </cofactor>
</comment>
<dbReference type="AlphaFoldDB" id="A0A7C8QB98"/>
<keyword evidence="3" id="KW-0964">Secreted</keyword>
<reference evidence="17 18" key="1">
    <citation type="submission" date="2019-06" db="EMBL/GenBank/DDBJ databases">
        <authorList>
            <person name="Palmer J.M."/>
        </authorList>
    </citation>
    <scope>NUCLEOTIDE SEQUENCE [LARGE SCALE GENOMIC DNA]</scope>
    <source>
        <strain evidence="17 18">TWF106</strain>
    </source>
</reference>
<keyword evidence="6" id="KW-0136">Cellulose degradation</keyword>
<keyword evidence="4" id="KW-0479">Metal-binding</keyword>
<evidence type="ECO:0000313" key="17">
    <source>
        <dbReference type="EMBL" id="KAF3205615.1"/>
    </source>
</evidence>
<dbReference type="GO" id="GO:0005576">
    <property type="term" value="C:extracellular region"/>
    <property type="evidence" value="ECO:0007669"/>
    <property type="project" value="UniProtKB-SubCell"/>
</dbReference>
<evidence type="ECO:0000256" key="13">
    <source>
        <dbReference type="ARBA" id="ARBA00044502"/>
    </source>
</evidence>